<comment type="similarity">
    <text evidence="1">Belongs to the peptidase S45 family.</text>
</comment>
<dbReference type="InterPro" id="IPR043146">
    <property type="entry name" value="Penicillin_amidase_N_B-knob"/>
</dbReference>
<name>A0ABW3SYE7_9CAUL</name>
<dbReference type="InterPro" id="IPR043147">
    <property type="entry name" value="Penicillin_amidase_A-knob"/>
</dbReference>
<dbReference type="InterPro" id="IPR014395">
    <property type="entry name" value="Pen/GL7ACA/AHL_acylase"/>
</dbReference>
<evidence type="ECO:0000313" key="7">
    <source>
        <dbReference type="Proteomes" id="UP001597216"/>
    </source>
</evidence>
<keyword evidence="5" id="KW-0812">Transmembrane</keyword>
<evidence type="ECO:0000313" key="6">
    <source>
        <dbReference type="EMBL" id="MFD1189452.1"/>
    </source>
</evidence>
<evidence type="ECO:0000256" key="1">
    <source>
        <dbReference type="ARBA" id="ARBA00006586"/>
    </source>
</evidence>
<evidence type="ECO:0000256" key="3">
    <source>
        <dbReference type="ARBA" id="ARBA00022801"/>
    </source>
</evidence>
<evidence type="ECO:0000256" key="5">
    <source>
        <dbReference type="SAM" id="Phobius"/>
    </source>
</evidence>
<dbReference type="RefSeq" id="WP_377352312.1">
    <property type="nucleotide sequence ID" value="NZ_JBHTLQ010000004.1"/>
</dbReference>
<evidence type="ECO:0000256" key="2">
    <source>
        <dbReference type="ARBA" id="ARBA00022729"/>
    </source>
</evidence>
<proteinExistence type="inferred from homology"/>
<dbReference type="Proteomes" id="UP001597216">
    <property type="component" value="Unassembled WGS sequence"/>
</dbReference>
<protein>
    <submittedName>
        <fullName evidence="6">Acylase</fullName>
    </submittedName>
</protein>
<dbReference type="Pfam" id="PF01804">
    <property type="entry name" value="Penicil_amidase"/>
    <property type="match status" value="1"/>
</dbReference>
<feature type="transmembrane region" description="Helical" evidence="5">
    <location>
        <begin position="16"/>
        <end position="39"/>
    </location>
</feature>
<comment type="caution">
    <text evidence="6">The sequence shown here is derived from an EMBL/GenBank/DDBJ whole genome shotgun (WGS) entry which is preliminary data.</text>
</comment>
<sequence>MTDTPAPKPTGKLTLYLVRGIIVLMGVFVLISVVMSLMVRSAGPSPALVQQMLGAADRYEVRIKRDTYGVPHIFGPRDADVAFGLGFAHAEDDFITIQETALTSRGDLAAVVGKSGAVTDYLARVLRVKETVDEGYDKLPADVRQVVEAYADGVNYYAALHTAQAAPGMLPLTGKDIVAGFIFKTPFFYGLDGTLTELNTKAEGPAKKLPVGSNGIAIAPSRSADGATRLLVNSHQPYSGPVAWYEAVLESGQGWHVAGGFFPGSPFMLHGHNAHLGWANTVNKPDLIDVYRLTVNPANENQYKLDGQWKAFEVSDAALKVKVFGPLTWTVHRPVLRSAFGPVLKTPNGVFAIRYAGMGEIRQVEQYYRLDKAKDLAEWRAAMALQALPSINYVYADEKGNIGYVYNAQFPNRTAKADWSGILPGDRSDLIWNGYLPFDKVPQIWNPKSGYVFNSNNTPFDATAPADDLKPADFPASMGIQTNTTNRAMRAQETFGADASITADEFAAYKFDIAYSRRSEVAALMGELIALDAKGDADILAAQKILKGWDLKTDVKNRGAALALLVAQPVLTAREKHQTPDLRAALTTAIGTLKKHFKRLDPEWGEVNRIRHGDVDLGIDGGPDTYRAVYGEPQKNGKLTAKAGDTFIMFVTWDKAGKLSSQSIHQFGAATSDPQSPHYADQTPMFVAMKMKPVLFTADQLKGHIEEDYTPKDRAPKQ</sequence>
<keyword evidence="2" id="KW-0732">Signal</keyword>
<accession>A0ABW3SYE7</accession>
<dbReference type="InterPro" id="IPR029055">
    <property type="entry name" value="Ntn_hydrolases_N"/>
</dbReference>
<dbReference type="Gene3D" id="3.60.20.10">
    <property type="entry name" value="Glutamine Phosphoribosylpyrophosphate, subunit 1, domain 1"/>
    <property type="match status" value="1"/>
</dbReference>
<dbReference type="EMBL" id="JBHTLQ010000004">
    <property type="protein sequence ID" value="MFD1189452.1"/>
    <property type="molecule type" value="Genomic_DNA"/>
</dbReference>
<gene>
    <name evidence="6" type="ORF">ACFQ27_02580</name>
</gene>
<dbReference type="InterPro" id="IPR023343">
    <property type="entry name" value="Penicillin_amidase_dom1"/>
</dbReference>
<keyword evidence="5" id="KW-1133">Transmembrane helix</keyword>
<dbReference type="Gene3D" id="1.10.1400.10">
    <property type="match status" value="1"/>
</dbReference>
<dbReference type="PANTHER" id="PTHR34218:SF3">
    <property type="entry name" value="ACYL-HOMOSERINE LACTONE ACYLASE PVDQ"/>
    <property type="match status" value="1"/>
</dbReference>
<organism evidence="6 7">
    <name type="scientific">Phenylobacterium conjunctum</name>
    <dbReference type="NCBI Taxonomy" id="1298959"/>
    <lineage>
        <taxon>Bacteria</taxon>
        <taxon>Pseudomonadati</taxon>
        <taxon>Pseudomonadota</taxon>
        <taxon>Alphaproteobacteria</taxon>
        <taxon>Caulobacterales</taxon>
        <taxon>Caulobacteraceae</taxon>
        <taxon>Phenylobacterium</taxon>
    </lineage>
</organism>
<dbReference type="Gene3D" id="2.30.120.10">
    <property type="match status" value="1"/>
</dbReference>
<dbReference type="PANTHER" id="PTHR34218">
    <property type="entry name" value="PEPTIDASE S45 PENICILLIN AMIDASE"/>
    <property type="match status" value="1"/>
</dbReference>
<keyword evidence="4" id="KW-0865">Zymogen</keyword>
<dbReference type="Gene3D" id="1.10.439.10">
    <property type="entry name" value="Penicillin Amidohydrolase, domain 1"/>
    <property type="match status" value="1"/>
</dbReference>
<dbReference type="CDD" id="cd01936">
    <property type="entry name" value="Ntn_CA"/>
    <property type="match status" value="1"/>
</dbReference>
<keyword evidence="3" id="KW-0378">Hydrolase</keyword>
<keyword evidence="5" id="KW-0472">Membrane</keyword>
<evidence type="ECO:0000256" key="4">
    <source>
        <dbReference type="ARBA" id="ARBA00023145"/>
    </source>
</evidence>
<dbReference type="InterPro" id="IPR002692">
    <property type="entry name" value="S45"/>
</dbReference>
<reference evidence="7" key="1">
    <citation type="journal article" date="2019" name="Int. J. Syst. Evol. Microbiol.">
        <title>The Global Catalogue of Microorganisms (GCM) 10K type strain sequencing project: providing services to taxonomists for standard genome sequencing and annotation.</title>
        <authorList>
            <consortium name="The Broad Institute Genomics Platform"/>
            <consortium name="The Broad Institute Genome Sequencing Center for Infectious Disease"/>
            <person name="Wu L."/>
            <person name="Ma J."/>
        </authorList>
    </citation>
    <scope>NUCLEOTIDE SEQUENCE [LARGE SCALE GENOMIC DNA]</scope>
    <source>
        <strain evidence="7">CCUG 55074</strain>
    </source>
</reference>
<dbReference type="SUPFAM" id="SSF56235">
    <property type="entry name" value="N-terminal nucleophile aminohydrolases (Ntn hydrolases)"/>
    <property type="match status" value="1"/>
</dbReference>
<keyword evidence="7" id="KW-1185">Reference proteome</keyword>
<dbReference type="PIRSF" id="PIRSF001227">
    <property type="entry name" value="Pen_acylase"/>
    <property type="match status" value="1"/>
</dbReference>